<dbReference type="SUPFAM" id="SSF53850">
    <property type="entry name" value="Periplasmic binding protein-like II"/>
    <property type="match status" value="1"/>
</dbReference>
<dbReference type="Gene3D" id="3.40.190.150">
    <property type="entry name" value="Bordetella uptake gene, domain 1"/>
    <property type="match status" value="1"/>
</dbReference>
<accession>A0A5C8PC57</accession>
<dbReference type="Proteomes" id="UP000321638">
    <property type="component" value="Unassembled WGS sequence"/>
</dbReference>
<name>A0A5C8PC57_9HYPH</name>
<keyword evidence="4" id="KW-1185">Reference proteome</keyword>
<protein>
    <submittedName>
        <fullName evidence="3">Tripartite tricarboxylate transporter substrate binding protein</fullName>
    </submittedName>
</protein>
<dbReference type="Pfam" id="PF03401">
    <property type="entry name" value="TctC"/>
    <property type="match status" value="1"/>
</dbReference>
<proteinExistence type="inferred from homology"/>
<evidence type="ECO:0000256" key="1">
    <source>
        <dbReference type="ARBA" id="ARBA00006987"/>
    </source>
</evidence>
<dbReference type="AlphaFoldDB" id="A0A5C8PC57"/>
<comment type="similarity">
    <text evidence="1">Belongs to the UPF0065 (bug) family.</text>
</comment>
<dbReference type="PANTHER" id="PTHR42928:SF5">
    <property type="entry name" value="BLR1237 PROTEIN"/>
    <property type="match status" value="1"/>
</dbReference>
<feature type="compositionally biased region" description="Basic residues" evidence="2">
    <location>
        <begin position="51"/>
        <end position="62"/>
    </location>
</feature>
<evidence type="ECO:0000256" key="2">
    <source>
        <dbReference type="SAM" id="MobiDB-lite"/>
    </source>
</evidence>
<gene>
    <name evidence="3" type="ORF">FHP25_30475</name>
</gene>
<reference evidence="3 4" key="1">
    <citation type="submission" date="2019-06" db="EMBL/GenBank/DDBJ databases">
        <title>New taxonomy in bacterial strain CC-CFT640, isolated from vineyard.</title>
        <authorList>
            <person name="Lin S.-Y."/>
            <person name="Tsai C.-F."/>
            <person name="Young C.-C."/>
        </authorList>
    </citation>
    <scope>NUCLEOTIDE SEQUENCE [LARGE SCALE GENOMIC DNA]</scope>
    <source>
        <strain evidence="3 4">CC-CFT640</strain>
    </source>
</reference>
<dbReference type="Gene3D" id="3.40.190.10">
    <property type="entry name" value="Periplasmic binding protein-like II"/>
    <property type="match status" value="1"/>
</dbReference>
<dbReference type="InterPro" id="IPR042100">
    <property type="entry name" value="Bug_dom1"/>
</dbReference>
<organism evidence="3 4">
    <name type="scientific">Vineibacter terrae</name>
    <dbReference type="NCBI Taxonomy" id="2586908"/>
    <lineage>
        <taxon>Bacteria</taxon>
        <taxon>Pseudomonadati</taxon>
        <taxon>Pseudomonadota</taxon>
        <taxon>Alphaproteobacteria</taxon>
        <taxon>Hyphomicrobiales</taxon>
        <taxon>Vineibacter</taxon>
    </lineage>
</organism>
<dbReference type="EMBL" id="VDUZ01000045">
    <property type="protein sequence ID" value="TXL71291.1"/>
    <property type="molecule type" value="Genomic_DNA"/>
</dbReference>
<evidence type="ECO:0000313" key="4">
    <source>
        <dbReference type="Proteomes" id="UP000321638"/>
    </source>
</evidence>
<dbReference type="PANTHER" id="PTHR42928">
    <property type="entry name" value="TRICARBOXYLATE-BINDING PROTEIN"/>
    <property type="match status" value="1"/>
</dbReference>
<comment type="caution">
    <text evidence="3">The sequence shown here is derived from an EMBL/GenBank/DDBJ whole genome shotgun (WGS) entry which is preliminary data.</text>
</comment>
<dbReference type="CDD" id="cd07012">
    <property type="entry name" value="PBP2_Bug_TTT"/>
    <property type="match status" value="1"/>
</dbReference>
<dbReference type="InterPro" id="IPR005064">
    <property type="entry name" value="BUG"/>
</dbReference>
<sequence length="380" mass="40630">MEAEHDCILGQSRDAALRSAGLLSGDAQDGPRHHHRRQGAWRAGQPGRQDSRRRRKGGPMKRRKLVIGAAVGMGLVASRGLHAQQDTLLTIVGPFGPGGVNDIVARMYANKAAPILKRTIIVANKPGAGGQIAAQTVLRGNPEASLLVASNTFLIAAHVYKNAGYDPIGDFTPITPLFTTSAVWVVRADHPLKSLQDLVRYAKSNPGKLSYATNGVGTYSHLQMEMFKKRHDIDLTHVPFRSLPEGSLAVMRGDVDVAVDTPFAVAARVKSGSLRPLAVFGPRREEAFPDAPTADEAGFGEPNPLTIFCGLVAPSRAPAAFVEGLREGSRQAIKDPEFVAQLRSGGVSPLDVSAKDLREIMTMQNGRYAELIGSLGISLT</sequence>
<dbReference type="OrthoDB" id="7243230at2"/>
<feature type="region of interest" description="Disordered" evidence="2">
    <location>
        <begin position="22"/>
        <end position="62"/>
    </location>
</feature>
<evidence type="ECO:0000313" key="3">
    <source>
        <dbReference type="EMBL" id="TXL71291.1"/>
    </source>
</evidence>